<name>A0A4C1V206_EUMVA</name>
<sequence length="96" mass="10554">MRSSPFLAVRVLNRLPNVEEAKHPAAARLLRSYVYTEDILGGMHTETEAKQNVPITDTSFNRLSVRLVLVETAAHDRAVQGRAELEQCPAVVGPCA</sequence>
<comment type="caution">
    <text evidence="1">The sequence shown here is derived from an EMBL/GenBank/DDBJ whole genome shotgun (WGS) entry which is preliminary data.</text>
</comment>
<gene>
    <name evidence="1" type="ORF">EVAR_23961_1</name>
</gene>
<reference evidence="1 2" key="1">
    <citation type="journal article" date="2019" name="Commun. Biol.">
        <title>The bagworm genome reveals a unique fibroin gene that provides high tensile strength.</title>
        <authorList>
            <person name="Kono N."/>
            <person name="Nakamura H."/>
            <person name="Ohtoshi R."/>
            <person name="Tomita M."/>
            <person name="Numata K."/>
            <person name="Arakawa K."/>
        </authorList>
    </citation>
    <scope>NUCLEOTIDE SEQUENCE [LARGE SCALE GENOMIC DNA]</scope>
</reference>
<dbReference type="AlphaFoldDB" id="A0A4C1V206"/>
<keyword evidence="2" id="KW-1185">Reference proteome</keyword>
<evidence type="ECO:0000313" key="2">
    <source>
        <dbReference type="Proteomes" id="UP000299102"/>
    </source>
</evidence>
<organism evidence="1 2">
    <name type="scientific">Eumeta variegata</name>
    <name type="common">Bagworm moth</name>
    <name type="synonym">Eumeta japonica</name>
    <dbReference type="NCBI Taxonomy" id="151549"/>
    <lineage>
        <taxon>Eukaryota</taxon>
        <taxon>Metazoa</taxon>
        <taxon>Ecdysozoa</taxon>
        <taxon>Arthropoda</taxon>
        <taxon>Hexapoda</taxon>
        <taxon>Insecta</taxon>
        <taxon>Pterygota</taxon>
        <taxon>Neoptera</taxon>
        <taxon>Endopterygota</taxon>
        <taxon>Lepidoptera</taxon>
        <taxon>Glossata</taxon>
        <taxon>Ditrysia</taxon>
        <taxon>Tineoidea</taxon>
        <taxon>Psychidae</taxon>
        <taxon>Oiketicinae</taxon>
        <taxon>Eumeta</taxon>
    </lineage>
</organism>
<evidence type="ECO:0000313" key="1">
    <source>
        <dbReference type="EMBL" id="GBP32549.1"/>
    </source>
</evidence>
<protein>
    <submittedName>
        <fullName evidence="1">Uncharacterized protein</fullName>
    </submittedName>
</protein>
<dbReference type="Proteomes" id="UP000299102">
    <property type="component" value="Unassembled WGS sequence"/>
</dbReference>
<dbReference type="EMBL" id="BGZK01000261">
    <property type="protein sequence ID" value="GBP32549.1"/>
    <property type="molecule type" value="Genomic_DNA"/>
</dbReference>
<proteinExistence type="predicted"/>
<accession>A0A4C1V206</accession>
<dbReference type="OrthoDB" id="8052806at2759"/>